<dbReference type="RefSeq" id="WP_257893134.1">
    <property type="nucleotide sequence ID" value="NZ_JAIMBW010000001.1"/>
</dbReference>
<organism evidence="2">
    <name type="scientific">Gymnodinialimonas phycosphaerae</name>
    <dbReference type="NCBI Taxonomy" id="2841589"/>
    <lineage>
        <taxon>Bacteria</taxon>
        <taxon>Pseudomonadati</taxon>
        <taxon>Pseudomonadota</taxon>
        <taxon>Alphaproteobacteria</taxon>
        <taxon>Rhodobacterales</taxon>
        <taxon>Paracoccaceae</taxon>
        <taxon>Gymnodinialimonas</taxon>
    </lineage>
</organism>
<dbReference type="PANTHER" id="PTHR22916">
    <property type="entry name" value="GLYCOSYLTRANSFERASE"/>
    <property type="match status" value="1"/>
</dbReference>
<dbReference type="SUPFAM" id="SSF53448">
    <property type="entry name" value="Nucleotide-diphospho-sugar transferases"/>
    <property type="match status" value="1"/>
</dbReference>
<dbReference type="Pfam" id="PF00535">
    <property type="entry name" value="Glycos_transf_2"/>
    <property type="match status" value="1"/>
</dbReference>
<dbReference type="CDD" id="cd00761">
    <property type="entry name" value="Glyco_tranf_GTA_type"/>
    <property type="match status" value="1"/>
</dbReference>
<accession>A0A975TR53</accession>
<dbReference type="AlphaFoldDB" id="A0A975TR53"/>
<dbReference type="PANTHER" id="PTHR22916:SF3">
    <property type="entry name" value="UDP-GLCNAC:BETAGAL BETA-1,3-N-ACETYLGLUCOSAMINYLTRANSFERASE-LIKE PROTEIN 1"/>
    <property type="match status" value="1"/>
</dbReference>
<evidence type="ECO:0000313" key="3">
    <source>
        <dbReference type="Proteomes" id="UP000693972"/>
    </source>
</evidence>
<name>A0A975TR53_9RHOB</name>
<dbReference type="GO" id="GO:0016758">
    <property type="term" value="F:hexosyltransferase activity"/>
    <property type="evidence" value="ECO:0007669"/>
    <property type="project" value="UniProtKB-ARBA"/>
</dbReference>
<gene>
    <name evidence="2" type="ORF">KUL25_11835</name>
</gene>
<dbReference type="InterPro" id="IPR029044">
    <property type="entry name" value="Nucleotide-diphossugar_trans"/>
</dbReference>
<keyword evidence="3" id="KW-1185">Reference proteome</keyword>
<dbReference type="InterPro" id="IPR001173">
    <property type="entry name" value="Glyco_trans_2-like"/>
</dbReference>
<dbReference type="Gene3D" id="3.90.550.10">
    <property type="entry name" value="Spore Coat Polysaccharide Biosynthesis Protein SpsA, Chain A"/>
    <property type="match status" value="1"/>
</dbReference>
<dbReference type="EMBL" id="CP078073">
    <property type="protein sequence ID" value="QXL86178.1"/>
    <property type="molecule type" value="Genomic_DNA"/>
</dbReference>
<evidence type="ECO:0000313" key="2">
    <source>
        <dbReference type="EMBL" id="QXL86178.1"/>
    </source>
</evidence>
<sequence length="251" mass="28330">MDSSRPLVTVVTPSYNCAAVVPETLRSVQAQSFQDWEHIVVDDCSSDDSLEVIDAFCRTEPRTRFSRLNENSGAAVARNTAIEAARGRYIAFVDSDDLWHPEKMQRQLDFMAEREAVFACASYAKIDEDGKPLGEVQAPAQRQYHDLLKDNTVGCLTAVYDAQALGKVYMPLIRKRQDLGLWLRLLKKTKLVHGVPEVLASYRLRQNSISSNKASAAAYTWRLYRDVEKLPLPKAAYYFANYAVNGVLKQF</sequence>
<evidence type="ECO:0000259" key="1">
    <source>
        <dbReference type="Pfam" id="PF00535"/>
    </source>
</evidence>
<reference evidence="2 3" key="1">
    <citation type="submission" date="2021-07" db="EMBL/GenBank/DDBJ databases">
        <title>Karlodiniumbacter phycospheric gen. nov., sp. nov., a phycosphere bacterium isolated from karlodinium veneficum.</title>
        <authorList>
            <person name="Peng Y."/>
            <person name="Jiang L."/>
            <person name="Lee J."/>
        </authorList>
    </citation>
    <scope>NUCLEOTIDE SEQUENCE</scope>
    <source>
        <strain evidence="2 3">N5</strain>
    </source>
</reference>
<dbReference type="Proteomes" id="UP000693972">
    <property type="component" value="Unassembled WGS sequence"/>
</dbReference>
<protein>
    <submittedName>
        <fullName evidence="2">Glycosyltransferase</fullName>
    </submittedName>
</protein>
<dbReference type="EMBL" id="JAIMBW010000001">
    <property type="protein sequence ID" value="MBY4893455.1"/>
    <property type="molecule type" value="Genomic_DNA"/>
</dbReference>
<proteinExistence type="predicted"/>
<feature type="domain" description="Glycosyltransferase 2-like" evidence="1">
    <location>
        <begin position="9"/>
        <end position="138"/>
    </location>
</feature>
<dbReference type="FunFam" id="3.90.550.10:FF:000130">
    <property type="entry name" value="Family 2 glycosyl transferase"/>
    <property type="match status" value="1"/>
</dbReference>